<evidence type="ECO:0000256" key="12">
    <source>
        <dbReference type="ARBA" id="ARBA00023274"/>
    </source>
</evidence>
<dbReference type="Pfam" id="PF00153">
    <property type="entry name" value="Mito_carr"/>
    <property type="match status" value="3"/>
</dbReference>
<evidence type="ECO:0000256" key="11">
    <source>
        <dbReference type="ARBA" id="ARBA00023136"/>
    </source>
</evidence>
<dbReference type="PANTHER" id="PTHR45939">
    <property type="entry name" value="PEROXISOMAL MEMBRANE PROTEIN PMP34-RELATED"/>
    <property type="match status" value="1"/>
</dbReference>
<comment type="caution">
    <text evidence="17">The sequence shown here is derived from an EMBL/GenBank/DDBJ whole genome shotgun (WGS) entry which is preliminary data.</text>
</comment>
<name>A0ABY0GZL9_9PEZI</name>
<comment type="subcellular location">
    <subcellularLocation>
        <location evidence="1">Mitochondrion inner membrane</location>
        <topology evidence="1">Multi-pass membrane protein</topology>
    </subcellularLocation>
</comment>
<dbReference type="PRINTS" id="PR00926">
    <property type="entry name" value="MITOCARRIER"/>
</dbReference>
<feature type="repeat" description="Solcar" evidence="13">
    <location>
        <begin position="208"/>
        <end position="298"/>
    </location>
</feature>
<dbReference type="SUPFAM" id="SSF103506">
    <property type="entry name" value="Mitochondrial carrier"/>
    <property type="match status" value="1"/>
</dbReference>
<dbReference type="Gene3D" id="6.10.140.1730">
    <property type="match status" value="1"/>
</dbReference>
<dbReference type="InterPro" id="IPR052217">
    <property type="entry name" value="Mito/Peroxisomal_Carrier"/>
</dbReference>
<keyword evidence="8" id="KW-0689">Ribosomal protein</keyword>
<keyword evidence="11 13" id="KW-0472">Membrane</keyword>
<protein>
    <recommendedName>
        <fullName evidence="19">60S ribosomal protein L29</fullName>
    </recommendedName>
</protein>
<feature type="compositionally biased region" description="Basic residues" evidence="15">
    <location>
        <begin position="357"/>
        <end position="371"/>
    </location>
</feature>
<feature type="transmembrane region" description="Helical" evidence="16">
    <location>
        <begin position="76"/>
        <end position="98"/>
    </location>
</feature>
<evidence type="ECO:0000256" key="13">
    <source>
        <dbReference type="PROSITE-ProRule" id="PRU00282"/>
    </source>
</evidence>
<evidence type="ECO:0000256" key="9">
    <source>
        <dbReference type="ARBA" id="ARBA00022989"/>
    </source>
</evidence>
<evidence type="ECO:0000313" key="18">
    <source>
        <dbReference type="Proteomes" id="UP000294003"/>
    </source>
</evidence>
<evidence type="ECO:0000256" key="14">
    <source>
        <dbReference type="RuleBase" id="RU000488"/>
    </source>
</evidence>
<dbReference type="InterPro" id="IPR002673">
    <property type="entry name" value="Ribosomal_eL29"/>
</dbReference>
<keyword evidence="5 13" id="KW-0812">Transmembrane</keyword>
<keyword evidence="18" id="KW-1185">Reference proteome</keyword>
<feature type="region of interest" description="Disordered" evidence="15">
    <location>
        <begin position="344"/>
        <end position="410"/>
    </location>
</feature>
<evidence type="ECO:0000256" key="2">
    <source>
        <dbReference type="ARBA" id="ARBA00006375"/>
    </source>
</evidence>
<dbReference type="InterPro" id="IPR023395">
    <property type="entry name" value="MCP_dom_sf"/>
</dbReference>
<evidence type="ECO:0008006" key="19">
    <source>
        <dbReference type="Google" id="ProtNLM"/>
    </source>
</evidence>
<dbReference type="Gene3D" id="1.50.40.10">
    <property type="entry name" value="Mitochondrial carrier domain"/>
    <property type="match status" value="1"/>
</dbReference>
<gene>
    <name evidence="17" type="ORF">DL762_007270</name>
</gene>
<dbReference type="PROSITE" id="PS50920">
    <property type="entry name" value="SOLCAR"/>
    <property type="match status" value="3"/>
</dbReference>
<evidence type="ECO:0000256" key="15">
    <source>
        <dbReference type="SAM" id="MobiDB-lite"/>
    </source>
</evidence>
<feature type="compositionally biased region" description="Basic and acidic residues" evidence="15">
    <location>
        <begin position="398"/>
        <end position="410"/>
    </location>
</feature>
<keyword evidence="9 16" id="KW-1133">Transmembrane helix</keyword>
<dbReference type="InterPro" id="IPR002067">
    <property type="entry name" value="MCP"/>
</dbReference>
<feature type="repeat" description="Solcar" evidence="13">
    <location>
        <begin position="11"/>
        <end position="104"/>
    </location>
</feature>
<evidence type="ECO:0000256" key="6">
    <source>
        <dbReference type="ARBA" id="ARBA00022737"/>
    </source>
</evidence>
<dbReference type="InterPro" id="IPR018108">
    <property type="entry name" value="MCP_transmembrane"/>
</dbReference>
<feature type="transmembrane region" description="Helical" evidence="16">
    <location>
        <begin position="12"/>
        <end position="31"/>
    </location>
</feature>
<dbReference type="Pfam" id="PF01779">
    <property type="entry name" value="Ribosomal_L29e"/>
    <property type="match status" value="1"/>
</dbReference>
<reference evidence="17 18" key="1">
    <citation type="submission" date="2018-06" db="EMBL/GenBank/DDBJ databases">
        <title>Complete Genomes of Monosporascus.</title>
        <authorList>
            <person name="Robinson A.J."/>
            <person name="Natvig D.O."/>
        </authorList>
    </citation>
    <scope>NUCLEOTIDE SEQUENCE [LARGE SCALE GENOMIC DNA]</scope>
    <source>
        <strain evidence="17 18">CBS 609.92</strain>
    </source>
</reference>
<evidence type="ECO:0000256" key="8">
    <source>
        <dbReference type="ARBA" id="ARBA00022980"/>
    </source>
</evidence>
<dbReference type="Proteomes" id="UP000294003">
    <property type="component" value="Unassembled WGS sequence"/>
</dbReference>
<evidence type="ECO:0000256" key="16">
    <source>
        <dbReference type="SAM" id="Phobius"/>
    </source>
</evidence>
<evidence type="ECO:0000256" key="5">
    <source>
        <dbReference type="ARBA" id="ARBA00022692"/>
    </source>
</evidence>
<comment type="similarity">
    <text evidence="2 14">Belongs to the mitochondrial carrier (TC 2.A.29) family.</text>
</comment>
<sequence>MAAQSKPAPLPSWGLAVAGSTGAVLANALVYPLDIVKTRLQVQVKQSPGADSAEPHYASTWDAITKIVAEDGIKGLYGGISGSLLGVASTNFAYFYWYSVVRELYFRSRKVPAPPSTAVELALGAVAGAIAQLCTIPVAVVTTRQQTQSRHERKGLKDTAREVINSEDGVFGLWRGLKASLVLVVNPAITYGAYERLKGVLYPGKARLTPGEAFLLGALSKSLATIVTQPLIVAKVGLQSKPPPQRQGKPFQGFVEVMQFIIKHEGLLGLFKGIGPQILKGLLVQGILMMTKERMELLFILLFRYIRQLRSQQLAKAAALASKPASQFVFDFRNLHEQISITTGAMAKSKNSSQHNQSKKAHRNGIKKPKTNRYPSLKGTDPKFRRNHRHALHGTMRALKEKKEGKRETA</sequence>
<evidence type="ECO:0000256" key="10">
    <source>
        <dbReference type="ARBA" id="ARBA00023128"/>
    </source>
</evidence>
<evidence type="ECO:0000256" key="3">
    <source>
        <dbReference type="ARBA" id="ARBA00010247"/>
    </source>
</evidence>
<evidence type="ECO:0000313" key="17">
    <source>
        <dbReference type="EMBL" id="RYO81170.1"/>
    </source>
</evidence>
<evidence type="ECO:0000256" key="7">
    <source>
        <dbReference type="ARBA" id="ARBA00022792"/>
    </source>
</evidence>
<comment type="similarity">
    <text evidence="3">Belongs to the eukaryotic ribosomal protein eL29 family.</text>
</comment>
<keyword evidence="10" id="KW-0496">Mitochondrion</keyword>
<proteinExistence type="inferred from homology"/>
<dbReference type="EMBL" id="QJNS01000260">
    <property type="protein sequence ID" value="RYO81170.1"/>
    <property type="molecule type" value="Genomic_DNA"/>
</dbReference>
<accession>A0ABY0GZL9</accession>
<keyword evidence="4 14" id="KW-0813">Transport</keyword>
<keyword evidence="12" id="KW-0687">Ribonucleoprotein</keyword>
<dbReference type="PANTHER" id="PTHR45939:SF1">
    <property type="entry name" value="MITOCHONDRIAL THIAMINE PYROPHOSPHATE CARRIER 1-RELATED"/>
    <property type="match status" value="1"/>
</dbReference>
<organism evidence="17 18">
    <name type="scientific">Monosporascus cannonballus</name>
    <dbReference type="NCBI Taxonomy" id="155416"/>
    <lineage>
        <taxon>Eukaryota</taxon>
        <taxon>Fungi</taxon>
        <taxon>Dikarya</taxon>
        <taxon>Ascomycota</taxon>
        <taxon>Pezizomycotina</taxon>
        <taxon>Sordariomycetes</taxon>
        <taxon>Xylariomycetidae</taxon>
        <taxon>Xylariales</taxon>
        <taxon>Xylariales incertae sedis</taxon>
        <taxon>Monosporascus</taxon>
    </lineage>
</organism>
<keyword evidence="6" id="KW-0677">Repeat</keyword>
<evidence type="ECO:0000256" key="1">
    <source>
        <dbReference type="ARBA" id="ARBA00004448"/>
    </source>
</evidence>
<keyword evidence="7" id="KW-0999">Mitochondrion inner membrane</keyword>
<feature type="repeat" description="Solcar" evidence="13">
    <location>
        <begin position="115"/>
        <end position="200"/>
    </location>
</feature>
<feature type="transmembrane region" description="Helical" evidence="16">
    <location>
        <begin position="118"/>
        <end position="141"/>
    </location>
</feature>
<evidence type="ECO:0000256" key="4">
    <source>
        <dbReference type="ARBA" id="ARBA00022448"/>
    </source>
</evidence>